<dbReference type="PANTHER" id="PTHR32322:SF9">
    <property type="entry name" value="AMINO-ACID METABOLITE EFFLUX PUMP-RELATED"/>
    <property type="match status" value="1"/>
</dbReference>
<keyword evidence="3 6" id="KW-0812">Transmembrane</keyword>
<dbReference type="SUPFAM" id="SSF103481">
    <property type="entry name" value="Multidrug resistance efflux transporter EmrE"/>
    <property type="match status" value="2"/>
</dbReference>
<feature type="transmembrane region" description="Helical" evidence="6">
    <location>
        <begin position="65"/>
        <end position="85"/>
    </location>
</feature>
<comment type="caution">
    <text evidence="8">The sequence shown here is derived from an EMBL/GenBank/DDBJ whole genome shotgun (WGS) entry which is preliminary data.</text>
</comment>
<evidence type="ECO:0000256" key="1">
    <source>
        <dbReference type="ARBA" id="ARBA00004141"/>
    </source>
</evidence>
<comment type="similarity">
    <text evidence="2">Belongs to the EamA transporter family.</text>
</comment>
<sequence length="311" mass="32317">MTTVEWGLLFTLSVLWGGSFFFNGVAVRQLPTLTIVVTRVAMAAVILWGVALLGQRYPIPHGWRLWRAFLVMGLLNNAIPFSLIVWSQSQITAGVASILNAATPLLTVVVAHAATADEKITTARFMGVVLGMAGVAVVIGAAALSTLGGQTLAQLACLAAALSYAFAGVFGRRFRAMGVSPLVTAAGQVTASSVVLVPVMVMVDRPWQLPSPGLEGILACLGLAALSTALAYVIYFRILATAGATNLLLVTLLVPVSAILLGVVVLQETLLPNHLMGMALIGLGLAAVDGRPLQTAGTVAQRLAERFAAPP</sequence>
<feature type="transmembrane region" description="Helical" evidence="6">
    <location>
        <begin position="247"/>
        <end position="265"/>
    </location>
</feature>
<evidence type="ECO:0000256" key="2">
    <source>
        <dbReference type="ARBA" id="ARBA00007362"/>
    </source>
</evidence>
<gene>
    <name evidence="8" type="ORF">F4162_03235</name>
</gene>
<feature type="domain" description="EamA" evidence="7">
    <location>
        <begin position="153"/>
        <end position="286"/>
    </location>
</feature>
<dbReference type="InterPro" id="IPR037185">
    <property type="entry name" value="EmrE-like"/>
</dbReference>
<feature type="transmembrane region" description="Helical" evidence="6">
    <location>
        <begin position="33"/>
        <end position="53"/>
    </location>
</feature>
<dbReference type="InterPro" id="IPR000620">
    <property type="entry name" value="EamA_dom"/>
</dbReference>
<feature type="domain" description="EamA" evidence="7">
    <location>
        <begin position="8"/>
        <end position="139"/>
    </location>
</feature>
<protein>
    <submittedName>
        <fullName evidence="8">DMT family transporter</fullName>
    </submittedName>
</protein>
<evidence type="ECO:0000313" key="8">
    <source>
        <dbReference type="EMBL" id="MYG38019.1"/>
    </source>
</evidence>
<feature type="transmembrane region" description="Helical" evidence="6">
    <location>
        <begin position="151"/>
        <end position="170"/>
    </location>
</feature>
<evidence type="ECO:0000256" key="6">
    <source>
        <dbReference type="SAM" id="Phobius"/>
    </source>
</evidence>
<dbReference type="AlphaFoldDB" id="A0A6B1F5J5"/>
<evidence type="ECO:0000259" key="7">
    <source>
        <dbReference type="Pfam" id="PF00892"/>
    </source>
</evidence>
<comment type="subcellular location">
    <subcellularLocation>
        <location evidence="1">Membrane</location>
        <topology evidence="1">Multi-pass membrane protein</topology>
    </subcellularLocation>
</comment>
<keyword evidence="4 6" id="KW-1133">Transmembrane helix</keyword>
<evidence type="ECO:0000256" key="5">
    <source>
        <dbReference type="ARBA" id="ARBA00023136"/>
    </source>
</evidence>
<dbReference type="InterPro" id="IPR050638">
    <property type="entry name" value="AA-Vitamin_Transporters"/>
</dbReference>
<feature type="transmembrane region" description="Helical" evidence="6">
    <location>
        <begin position="7"/>
        <end position="27"/>
    </location>
</feature>
<dbReference type="EMBL" id="VYDO01000109">
    <property type="protein sequence ID" value="MYG38019.1"/>
    <property type="molecule type" value="Genomic_DNA"/>
</dbReference>
<name>A0A6B1F5J5_9SYNE</name>
<accession>A0A6B1F5J5</accession>
<dbReference type="PANTHER" id="PTHR32322">
    <property type="entry name" value="INNER MEMBRANE TRANSPORTER"/>
    <property type="match status" value="1"/>
</dbReference>
<feature type="transmembrane region" description="Helical" evidence="6">
    <location>
        <begin position="182"/>
        <end position="201"/>
    </location>
</feature>
<organism evidence="8">
    <name type="scientific">Synechococcus sp. SB0676_bin_10</name>
    <dbReference type="NCBI Taxonomy" id="2604869"/>
    <lineage>
        <taxon>Bacteria</taxon>
        <taxon>Bacillati</taxon>
        <taxon>Cyanobacteriota</taxon>
        <taxon>Cyanophyceae</taxon>
        <taxon>Synechococcales</taxon>
        <taxon>Synechococcaceae</taxon>
        <taxon>Synechococcus</taxon>
    </lineage>
</organism>
<proteinExistence type="inferred from homology"/>
<dbReference type="Pfam" id="PF00892">
    <property type="entry name" value="EamA"/>
    <property type="match status" value="2"/>
</dbReference>
<reference evidence="8" key="1">
    <citation type="submission" date="2019-09" db="EMBL/GenBank/DDBJ databases">
        <title>Characterisation of the sponge microbiome using genome-centric metagenomics.</title>
        <authorList>
            <person name="Engelberts J.P."/>
            <person name="Robbins S.J."/>
            <person name="De Goeij J.M."/>
            <person name="Aranda M."/>
            <person name="Bell S.C."/>
            <person name="Webster N.S."/>
        </authorList>
    </citation>
    <scope>NUCLEOTIDE SEQUENCE</scope>
    <source>
        <strain evidence="8">SB0676_bin_10</strain>
    </source>
</reference>
<keyword evidence="5 6" id="KW-0472">Membrane</keyword>
<feature type="transmembrane region" description="Helical" evidence="6">
    <location>
        <begin position="213"/>
        <end position="235"/>
    </location>
</feature>
<feature type="transmembrane region" description="Helical" evidence="6">
    <location>
        <begin position="125"/>
        <end position="145"/>
    </location>
</feature>
<dbReference type="GO" id="GO:0016020">
    <property type="term" value="C:membrane"/>
    <property type="evidence" value="ECO:0007669"/>
    <property type="project" value="UniProtKB-SubCell"/>
</dbReference>
<evidence type="ECO:0000256" key="4">
    <source>
        <dbReference type="ARBA" id="ARBA00022989"/>
    </source>
</evidence>
<feature type="transmembrane region" description="Helical" evidence="6">
    <location>
        <begin position="91"/>
        <end position="113"/>
    </location>
</feature>
<evidence type="ECO:0000256" key="3">
    <source>
        <dbReference type="ARBA" id="ARBA00022692"/>
    </source>
</evidence>